<sequence>MVCPTCGRVVTEETTVCPVCGTKLNEEKKAGSGGTVEPAIVVYFLIFAAALAWLMPVAAIPVAIVGLVAAWFSGKLRKVGCILFLIFLSVGVFNLVTGAHKNFFSASALQEKFAFLHEKEDGATEKEKYG</sequence>
<keyword evidence="1" id="KW-0812">Transmembrane</keyword>
<reference evidence="2 3" key="1">
    <citation type="submission" date="2010-08" db="EMBL/GenBank/DDBJ databases">
        <authorList>
            <consortium name="US DOE Joint Genome Institute (JGI-PGF)"/>
            <person name="Lucas S."/>
            <person name="Copeland A."/>
            <person name="Lapidus A."/>
            <person name="Cheng J.-F."/>
            <person name="Bruce D."/>
            <person name="Goodwin L."/>
            <person name="Pitluck S."/>
            <person name="Land M.L."/>
            <person name="Hauser L."/>
            <person name="Chang Y.-J."/>
            <person name="Anderson I.J."/>
            <person name="Johnson E."/>
            <person name="Mulhopadhyay B."/>
            <person name="Kyrpides N."/>
            <person name="Woyke T.J."/>
        </authorList>
    </citation>
    <scope>NUCLEOTIDE SEQUENCE [LARGE SCALE GENOMIC DNA]</scope>
    <source>
        <strain evidence="2 3">6</strain>
    </source>
</reference>
<keyword evidence="3" id="KW-1185">Reference proteome</keyword>
<proteinExistence type="predicted"/>
<protein>
    <recommendedName>
        <fullName evidence="4">Zinc-ribbon domain-containing protein</fullName>
    </recommendedName>
</protein>
<name>I5AX08_EUBC6</name>
<reference evidence="2 3" key="2">
    <citation type="submission" date="2012-02" db="EMBL/GenBank/DDBJ databases">
        <title>Improved High-Quality Draft sequence of Eubacterium cellulosolvens 6.</title>
        <authorList>
            <consortium name="US DOE Joint Genome Institute"/>
            <person name="Lucas S."/>
            <person name="Han J."/>
            <person name="Lapidus A."/>
            <person name="Cheng J.-F."/>
            <person name="Goodwin L."/>
            <person name="Pitluck S."/>
            <person name="Peters L."/>
            <person name="Mikhailova N."/>
            <person name="Gu W."/>
            <person name="Detter J.C."/>
            <person name="Han C."/>
            <person name="Tapia R."/>
            <person name="Land M."/>
            <person name="Hauser L."/>
            <person name="Kyrpides N."/>
            <person name="Ivanova N."/>
            <person name="Pagani I."/>
            <person name="Johnson E."/>
            <person name="Mukhopadhyay B."/>
            <person name="Anderson I."/>
            <person name="Woyke T."/>
        </authorList>
    </citation>
    <scope>NUCLEOTIDE SEQUENCE [LARGE SCALE GENOMIC DNA]</scope>
    <source>
        <strain evidence="2 3">6</strain>
    </source>
</reference>
<dbReference type="STRING" id="633697.EubceDRAFT1_2618"/>
<dbReference type="HOGENOM" id="CLU_1934855_0_0_9"/>
<accession>I5AX08</accession>
<evidence type="ECO:0000256" key="1">
    <source>
        <dbReference type="SAM" id="Phobius"/>
    </source>
</evidence>
<dbReference type="Proteomes" id="UP000005753">
    <property type="component" value="Chromosome"/>
</dbReference>
<keyword evidence="1" id="KW-0472">Membrane</keyword>
<evidence type="ECO:0000313" key="2">
    <source>
        <dbReference type="EMBL" id="EIM58331.1"/>
    </source>
</evidence>
<dbReference type="InterPro" id="IPR012340">
    <property type="entry name" value="NA-bd_OB-fold"/>
</dbReference>
<gene>
    <name evidence="2" type="ORF">EubceDRAFT1_2618</name>
</gene>
<dbReference type="EMBL" id="CM001487">
    <property type="protein sequence ID" value="EIM58331.1"/>
    <property type="molecule type" value="Genomic_DNA"/>
</dbReference>
<organism evidence="2 3">
    <name type="scientific">Eubacterium cellulosolvens (strain ATCC 43171 / JCM 9499 / 6)</name>
    <name type="common">Cillobacterium cellulosolvens</name>
    <dbReference type="NCBI Taxonomy" id="633697"/>
    <lineage>
        <taxon>Bacteria</taxon>
        <taxon>Bacillati</taxon>
        <taxon>Bacillota</taxon>
        <taxon>Clostridia</taxon>
        <taxon>Eubacteriales</taxon>
        <taxon>Eubacteriaceae</taxon>
        <taxon>Eubacterium</taxon>
    </lineage>
</organism>
<evidence type="ECO:0000313" key="3">
    <source>
        <dbReference type="Proteomes" id="UP000005753"/>
    </source>
</evidence>
<feature type="transmembrane region" description="Helical" evidence="1">
    <location>
        <begin position="79"/>
        <end position="99"/>
    </location>
</feature>
<feature type="transmembrane region" description="Helical" evidence="1">
    <location>
        <begin position="40"/>
        <end position="72"/>
    </location>
</feature>
<dbReference type="AlphaFoldDB" id="I5AX08"/>
<keyword evidence="1" id="KW-1133">Transmembrane helix</keyword>
<evidence type="ECO:0008006" key="4">
    <source>
        <dbReference type="Google" id="ProtNLM"/>
    </source>
</evidence>
<dbReference type="SUPFAM" id="SSF50249">
    <property type="entry name" value="Nucleic acid-binding proteins"/>
    <property type="match status" value="1"/>
</dbReference>